<dbReference type="EMBL" id="CP003156">
    <property type="protein sequence ID" value="AEV34286.1"/>
    <property type="molecule type" value="Genomic_DNA"/>
</dbReference>
<reference evidence="1 2" key="1">
    <citation type="journal article" date="2012" name="Stand. Genomic Sci.">
        <title>Genome sequence of the orange-pigmented seawater bacterium Owenweeksia hongkongensis type strain (UST20020801(T)).</title>
        <authorList>
            <person name="Riedel T."/>
            <person name="Held B."/>
            <person name="Nolan M."/>
            <person name="Lucas S."/>
            <person name="Lapidus A."/>
            <person name="Tice H."/>
            <person name="Del Rio T.G."/>
            <person name="Cheng J.F."/>
            <person name="Han C."/>
            <person name="Tapia R."/>
            <person name="Goodwin L.A."/>
            <person name="Pitluck S."/>
            <person name="Liolios K."/>
            <person name="Mavromatis K."/>
            <person name="Pagani I."/>
            <person name="Ivanova N."/>
            <person name="Mikhailova N."/>
            <person name="Pati A."/>
            <person name="Chen A."/>
            <person name="Palaniappan K."/>
            <person name="Rohde M."/>
            <person name="Tindall B.J."/>
            <person name="Detter J.C."/>
            <person name="Goker M."/>
            <person name="Woyke T."/>
            <person name="Bristow J."/>
            <person name="Eisen J.A."/>
            <person name="Markowitz V."/>
            <person name="Hugenholtz P."/>
            <person name="Klenk H.P."/>
            <person name="Kyrpides N.C."/>
        </authorList>
    </citation>
    <scope>NUCLEOTIDE SEQUENCE</scope>
    <source>
        <strain evidence="2">DSM 17368 / JCM 12287 / NRRL B-23963</strain>
    </source>
</reference>
<name>G8R4X2_OWEHD</name>
<proteinExistence type="predicted"/>
<evidence type="ECO:0000313" key="1">
    <source>
        <dbReference type="EMBL" id="AEV34286.1"/>
    </source>
</evidence>
<dbReference type="eggNOG" id="COG5653">
    <property type="taxonomic scope" value="Bacteria"/>
</dbReference>
<sequence>MIRYVKHHFIDKAKYDLCVKLDSSGLVYGFSWYLDTACETWDALVLNDYDAVWPLPVRSKFGIKYFYRPFGIQQLGIFSKIDVSDDYRNEFAKQMIANCKFADLYLNEDQLIGVESLAGVQTKINRNYVLNLGTSYREIYHGYNSNTRRAIKKASKQKLEIFEHDGPDVLIDIFKDTRGERLQLSEAFYANMSKLMYQALHKGVGKVWTVYGPGNIACGGAFFIETNTRSTLLFTALDDVGKEMRAMFHLLNEYIILNSENQLLLDFEGSNDEGVAHFYRSFGSKEKHYQQLKYNGLPLPLRWLKK</sequence>
<protein>
    <recommendedName>
        <fullName evidence="3">BioF2-like acetyltransferase domain-containing protein</fullName>
    </recommendedName>
</protein>
<dbReference type="Proteomes" id="UP000005631">
    <property type="component" value="Chromosome"/>
</dbReference>
<dbReference type="RefSeq" id="WP_014203633.1">
    <property type="nucleotide sequence ID" value="NC_016599.1"/>
</dbReference>
<dbReference type="STRING" id="926562.Oweho_3335"/>
<keyword evidence="2" id="KW-1185">Reference proteome</keyword>
<evidence type="ECO:0008006" key="3">
    <source>
        <dbReference type="Google" id="ProtNLM"/>
    </source>
</evidence>
<dbReference type="OrthoDB" id="1113003at2"/>
<gene>
    <name evidence="1" type="ordered locus">Oweho_3335</name>
</gene>
<dbReference type="KEGG" id="oho:Oweho_3335"/>
<accession>G8R4X2</accession>
<dbReference type="HOGENOM" id="CLU_072320_0_0_10"/>
<dbReference type="SUPFAM" id="SSF55729">
    <property type="entry name" value="Acyl-CoA N-acyltransferases (Nat)"/>
    <property type="match status" value="1"/>
</dbReference>
<evidence type="ECO:0000313" key="2">
    <source>
        <dbReference type="Proteomes" id="UP000005631"/>
    </source>
</evidence>
<dbReference type="InterPro" id="IPR016181">
    <property type="entry name" value="Acyl_CoA_acyltransferase"/>
</dbReference>
<organism evidence="1 2">
    <name type="scientific">Owenweeksia hongkongensis (strain DSM 17368 / CIP 108786 / JCM 12287 / NRRL B-23963 / UST20020801)</name>
    <dbReference type="NCBI Taxonomy" id="926562"/>
    <lineage>
        <taxon>Bacteria</taxon>
        <taxon>Pseudomonadati</taxon>
        <taxon>Bacteroidota</taxon>
        <taxon>Flavobacteriia</taxon>
        <taxon>Flavobacteriales</taxon>
        <taxon>Owenweeksiaceae</taxon>
        <taxon>Owenweeksia</taxon>
    </lineage>
</organism>
<dbReference type="Gene3D" id="3.40.630.30">
    <property type="match status" value="1"/>
</dbReference>
<dbReference type="AlphaFoldDB" id="G8R4X2"/>